<comment type="caution">
    <text evidence="1">The sequence shown here is derived from an EMBL/GenBank/DDBJ whole genome shotgun (WGS) entry which is preliminary data.</text>
</comment>
<organism evidence="1 2">
    <name type="scientific">Trema orientale</name>
    <name type="common">Charcoal tree</name>
    <name type="synonym">Celtis orientalis</name>
    <dbReference type="NCBI Taxonomy" id="63057"/>
    <lineage>
        <taxon>Eukaryota</taxon>
        <taxon>Viridiplantae</taxon>
        <taxon>Streptophyta</taxon>
        <taxon>Embryophyta</taxon>
        <taxon>Tracheophyta</taxon>
        <taxon>Spermatophyta</taxon>
        <taxon>Magnoliopsida</taxon>
        <taxon>eudicotyledons</taxon>
        <taxon>Gunneridae</taxon>
        <taxon>Pentapetalae</taxon>
        <taxon>rosids</taxon>
        <taxon>fabids</taxon>
        <taxon>Rosales</taxon>
        <taxon>Cannabaceae</taxon>
        <taxon>Trema</taxon>
    </lineage>
</organism>
<dbReference type="Proteomes" id="UP000237000">
    <property type="component" value="Unassembled WGS sequence"/>
</dbReference>
<keyword evidence="2" id="KW-1185">Reference proteome</keyword>
<evidence type="ECO:0000313" key="2">
    <source>
        <dbReference type="Proteomes" id="UP000237000"/>
    </source>
</evidence>
<dbReference type="OrthoDB" id="10382101at2759"/>
<sequence length="36" mass="4035">MEEMAGKIKFLLLLFITGKSKVMVSTKDVNTITTVF</sequence>
<dbReference type="AlphaFoldDB" id="A0A2P5F796"/>
<name>A0A2P5F796_TREOI</name>
<evidence type="ECO:0000313" key="1">
    <source>
        <dbReference type="EMBL" id="PON93651.1"/>
    </source>
</evidence>
<dbReference type="InParanoid" id="A0A2P5F796"/>
<gene>
    <name evidence="1" type="ORF">TorRG33x02_106350</name>
</gene>
<reference evidence="2" key="1">
    <citation type="submission" date="2016-06" db="EMBL/GenBank/DDBJ databases">
        <title>Parallel loss of symbiosis genes in relatives of nitrogen-fixing non-legume Parasponia.</title>
        <authorList>
            <person name="Van Velzen R."/>
            <person name="Holmer R."/>
            <person name="Bu F."/>
            <person name="Rutten L."/>
            <person name="Van Zeijl A."/>
            <person name="Liu W."/>
            <person name="Santuari L."/>
            <person name="Cao Q."/>
            <person name="Sharma T."/>
            <person name="Shen D."/>
            <person name="Roswanjaya Y."/>
            <person name="Wardhani T."/>
            <person name="Kalhor M.S."/>
            <person name="Jansen J."/>
            <person name="Van den Hoogen J."/>
            <person name="Gungor B."/>
            <person name="Hartog M."/>
            <person name="Hontelez J."/>
            <person name="Verver J."/>
            <person name="Yang W.-C."/>
            <person name="Schijlen E."/>
            <person name="Repin R."/>
            <person name="Schilthuizen M."/>
            <person name="Schranz E."/>
            <person name="Heidstra R."/>
            <person name="Miyata K."/>
            <person name="Fedorova E."/>
            <person name="Kohlen W."/>
            <person name="Bisseling T."/>
            <person name="Smit S."/>
            <person name="Geurts R."/>
        </authorList>
    </citation>
    <scope>NUCLEOTIDE SEQUENCE [LARGE SCALE GENOMIC DNA]</scope>
    <source>
        <strain evidence="2">cv. RG33-2</strain>
    </source>
</reference>
<dbReference type="EMBL" id="JXTC01000057">
    <property type="protein sequence ID" value="PON93651.1"/>
    <property type="molecule type" value="Genomic_DNA"/>
</dbReference>
<accession>A0A2P5F796</accession>
<proteinExistence type="predicted"/>
<protein>
    <submittedName>
        <fullName evidence="1">Uncharacterized protein</fullName>
    </submittedName>
</protein>